<comment type="caution">
    <text evidence="1">The sequence shown here is derived from an EMBL/GenBank/DDBJ whole genome shotgun (WGS) entry which is preliminary data.</text>
</comment>
<organism evidence="1 2">
    <name type="scientific">Niastella populi</name>
    <dbReference type="NCBI Taxonomy" id="550983"/>
    <lineage>
        <taxon>Bacteria</taxon>
        <taxon>Pseudomonadati</taxon>
        <taxon>Bacteroidota</taxon>
        <taxon>Chitinophagia</taxon>
        <taxon>Chitinophagales</taxon>
        <taxon>Chitinophagaceae</taxon>
        <taxon>Niastella</taxon>
    </lineage>
</organism>
<name>A0A1V9FTC4_9BACT</name>
<dbReference type="EMBL" id="LWBP01000134">
    <property type="protein sequence ID" value="OQP61594.1"/>
    <property type="molecule type" value="Genomic_DNA"/>
</dbReference>
<dbReference type="AlphaFoldDB" id="A0A1V9FTC4"/>
<proteinExistence type="predicted"/>
<dbReference type="Proteomes" id="UP000192276">
    <property type="component" value="Unassembled WGS sequence"/>
</dbReference>
<protein>
    <submittedName>
        <fullName evidence="1">Uncharacterized protein</fullName>
    </submittedName>
</protein>
<reference evidence="2" key="1">
    <citation type="submission" date="2016-04" db="EMBL/GenBank/DDBJ databases">
        <authorList>
            <person name="Chen L."/>
            <person name="Zhuang W."/>
            <person name="Wang G."/>
        </authorList>
    </citation>
    <scope>NUCLEOTIDE SEQUENCE [LARGE SCALE GENOMIC DNA]</scope>
    <source>
        <strain evidence="2">208</strain>
    </source>
</reference>
<gene>
    <name evidence="1" type="ORF">A4R26_18675</name>
</gene>
<accession>A0A1V9FTC4</accession>
<keyword evidence="2" id="KW-1185">Reference proteome</keyword>
<sequence length="61" mass="6906">MYLIIMPVHPALAPVFYKKWQGNAADQPLCKLFFIIFVLQFDQGGIEIAYSSYCLVVGHSL</sequence>
<evidence type="ECO:0000313" key="1">
    <source>
        <dbReference type="EMBL" id="OQP61594.1"/>
    </source>
</evidence>
<evidence type="ECO:0000313" key="2">
    <source>
        <dbReference type="Proteomes" id="UP000192276"/>
    </source>
</evidence>